<dbReference type="Gramene" id="ABO97168">
    <property type="protein sequence ID" value="ABO97168"/>
    <property type="gene ID" value="OSTLU_93000"/>
</dbReference>
<dbReference type="OrthoDB" id="10529095at2759"/>
<dbReference type="Proteomes" id="UP000001568">
    <property type="component" value="Chromosome 7"/>
</dbReference>
<protein>
    <submittedName>
        <fullName evidence="2">Uncharacterized protein</fullName>
    </submittedName>
</protein>
<dbReference type="OMA" id="MEKLEPQ"/>
<organism evidence="2 3">
    <name type="scientific">Ostreococcus lucimarinus (strain CCE9901)</name>
    <dbReference type="NCBI Taxonomy" id="436017"/>
    <lineage>
        <taxon>Eukaryota</taxon>
        <taxon>Viridiplantae</taxon>
        <taxon>Chlorophyta</taxon>
        <taxon>Mamiellophyceae</taxon>
        <taxon>Mamiellales</taxon>
        <taxon>Bathycoccaceae</taxon>
        <taxon>Ostreococcus</taxon>
    </lineage>
</organism>
<sequence length="632" mass="68836">MTTSALNARAKLFVPGVGIVTPERGGARAREGAARNPFEDDDRLATTARARDDAGSISALSSEDDDAREAAVELDASTLSMDGREGAATMEWVRFDDDDDDDDDDGEGEDATTANDADDAVRDAPAASVSLLKHASSFHSDAYGASAESPRVEDNATLREPLLRRGDSYGAVEDALENSPQIVLELDAVDDAVPGESMSAAARESGAAEPLLATNASLAEYGAKDDGDSPREWRDVRVPLLPVVKESTYGAASPIRPVQSSRGTNVRKVKELEVPPPIQIGEETNASTKRELNDSAAQTPLLGKSSSGPNLMSYGAVEKQVHGGAVAEGEDEIDLRHFLQSNTAPYERLDEYEEEDYEYDAPARDIQMDDTNDVDVESPLPSAPPLIESIEFTHARPLVDDLCCIVWTVARERLDLLQPLFRLQGSSIGRITLAHLRNVMEKLEPQRASPRALDRLEAMLCACGYVEDVTLSEFVHATHAGTLAATRLSTGSGANEAAVLCGYLSELMSRTPASAQTALMLGGRRHKAWLDLPRLLAKNLEPNQLCLLVATLDLADDLTAHERFVDMTVYQSWLRRMQTMLRSTPMPRKPLETVAQNAPAPPTPKELMMRRAKRDRLVALWEEREARRRGNN</sequence>
<evidence type="ECO:0000313" key="2">
    <source>
        <dbReference type="EMBL" id="ABO97168.1"/>
    </source>
</evidence>
<proteinExistence type="predicted"/>
<dbReference type="RefSeq" id="XP_001418875.1">
    <property type="nucleotide sequence ID" value="XM_001418838.1"/>
</dbReference>
<dbReference type="KEGG" id="olu:OSTLU_93000"/>
<evidence type="ECO:0000313" key="3">
    <source>
        <dbReference type="Proteomes" id="UP000001568"/>
    </source>
</evidence>
<dbReference type="EMBL" id="CP000587">
    <property type="protein sequence ID" value="ABO97168.1"/>
    <property type="molecule type" value="Genomic_DNA"/>
</dbReference>
<feature type="region of interest" description="Disordered" evidence="1">
    <location>
        <begin position="20"/>
        <end position="121"/>
    </location>
</feature>
<evidence type="ECO:0000256" key="1">
    <source>
        <dbReference type="SAM" id="MobiDB-lite"/>
    </source>
</evidence>
<reference evidence="2 3" key="1">
    <citation type="journal article" date="2007" name="Proc. Natl. Acad. Sci. U.S.A.">
        <title>The tiny eukaryote Ostreococcus provides genomic insights into the paradox of plankton speciation.</title>
        <authorList>
            <person name="Palenik B."/>
            <person name="Grimwood J."/>
            <person name="Aerts A."/>
            <person name="Rouze P."/>
            <person name="Salamov A."/>
            <person name="Putnam N."/>
            <person name="Dupont C."/>
            <person name="Jorgensen R."/>
            <person name="Derelle E."/>
            <person name="Rombauts S."/>
            <person name="Zhou K."/>
            <person name="Otillar R."/>
            <person name="Merchant S.S."/>
            <person name="Podell S."/>
            <person name="Gaasterland T."/>
            <person name="Napoli C."/>
            <person name="Gendler K."/>
            <person name="Manuell A."/>
            <person name="Tai V."/>
            <person name="Vallon O."/>
            <person name="Piganeau G."/>
            <person name="Jancek S."/>
            <person name="Heijde M."/>
            <person name="Jabbari K."/>
            <person name="Bowler C."/>
            <person name="Lohr M."/>
            <person name="Robbens S."/>
            <person name="Werner G."/>
            <person name="Dubchak I."/>
            <person name="Pazour G.J."/>
            <person name="Ren Q."/>
            <person name="Paulsen I."/>
            <person name="Delwiche C."/>
            <person name="Schmutz J."/>
            <person name="Rokhsar D."/>
            <person name="Van de Peer Y."/>
            <person name="Moreau H."/>
            <person name="Grigoriev I.V."/>
        </authorList>
    </citation>
    <scope>NUCLEOTIDE SEQUENCE [LARGE SCALE GENOMIC DNA]</scope>
    <source>
        <strain evidence="2 3">CCE9901</strain>
    </source>
</reference>
<dbReference type="HOGENOM" id="CLU_429846_0_0_1"/>
<keyword evidence="3" id="KW-1185">Reference proteome</keyword>
<dbReference type="AlphaFoldDB" id="A4RZX3"/>
<gene>
    <name evidence="2" type="ORF">OSTLU_93000</name>
</gene>
<feature type="compositionally biased region" description="Acidic residues" evidence="1">
    <location>
        <begin position="96"/>
        <end position="110"/>
    </location>
</feature>
<dbReference type="GeneID" id="5002664"/>
<name>A4RZX3_OSTLU</name>
<accession>A4RZX3</accession>